<sequence length="621" mass="71102">MLGSVEMDDIFKIYVTIGTRVVELGTYDGEHISMIVILHTLSEKETGRHEVPTDEYRVWVYLPWSVEKQVTSDSHLLEVFRSFSEHKETKIMFEIEKIPYIPVPPAASSFDIPNPQPSFMIDLNDVDFSGFVDNIFYSDGDNYDVRDNDHVGADGLVTPEVLESMCEMPDEISNYDLFEGYQSNSEDEFCSDFDDEGGDSKLATVMKNNPFKQLEGFNFKKIKNDKTRLTWACLVENYPWRLHASIVGDETTMQVKTYNNDHTCHRIYKIQEARSKWIATAYINLQTDTTIFQMIFVSFEAQKMRFLEGCRPFIGIDGCHLKGPYGGVLLSAVALDANSGLYPLYPEDRPICFMSNKQKSVIGALKMYWPKASVLCKVYLCQFQYSGQKMRKLFWKASKTGGKHEFKKCLQDIGSINHEAIAYLAAIEPCHLSRHAFDNSIKCDHVTNNMTEAFDNMLKDFRSRTYLGLMEYIRRMVISRFQLRKVECSRWGNGIPPAVNMKIKENSMKCKILRTLHSGQGKYEMLGLNMAYTANLNEKTCECGQWQVSEMPCCHALAGIRHHFGVNGNQSSLEEFIDPALSKAAHLRTYNYMMIHPIPDLCIWADHVGAPIQPPPLRRKP</sequence>
<comment type="caution">
    <text evidence="6">The sequence shown here is derived from an EMBL/GenBank/DDBJ whole genome shotgun (WGS) entry which is preliminary data.</text>
</comment>
<keyword evidence="1" id="KW-0479">Metal-binding</keyword>
<keyword evidence="7" id="KW-1185">Reference proteome</keyword>
<dbReference type="InterPro" id="IPR006564">
    <property type="entry name" value="Znf_PMZ"/>
</dbReference>
<evidence type="ECO:0000256" key="4">
    <source>
        <dbReference type="PROSITE-ProRule" id="PRU00325"/>
    </source>
</evidence>
<gene>
    <name evidence="6" type="ORF">EZV62_014495</name>
</gene>
<evidence type="ECO:0000313" key="7">
    <source>
        <dbReference type="Proteomes" id="UP000323000"/>
    </source>
</evidence>
<feature type="domain" description="SWIM-type" evidence="5">
    <location>
        <begin position="532"/>
        <end position="564"/>
    </location>
</feature>
<reference evidence="7" key="1">
    <citation type="journal article" date="2019" name="Gigascience">
        <title>De novo genome assembly of the endangered Acer yangbiense, a plant species with extremely small populations endemic to Yunnan Province, China.</title>
        <authorList>
            <person name="Yang J."/>
            <person name="Wariss H.M."/>
            <person name="Tao L."/>
            <person name="Zhang R."/>
            <person name="Yun Q."/>
            <person name="Hollingsworth P."/>
            <person name="Dao Z."/>
            <person name="Luo G."/>
            <person name="Guo H."/>
            <person name="Ma Y."/>
            <person name="Sun W."/>
        </authorList>
    </citation>
    <scope>NUCLEOTIDE SEQUENCE [LARGE SCALE GENOMIC DNA]</scope>
    <source>
        <strain evidence="7">cv. Malutang</strain>
    </source>
</reference>
<keyword evidence="3" id="KW-0862">Zinc</keyword>
<dbReference type="PROSITE" id="PS50966">
    <property type="entry name" value="ZF_SWIM"/>
    <property type="match status" value="1"/>
</dbReference>
<evidence type="ECO:0000256" key="3">
    <source>
        <dbReference type="ARBA" id="ARBA00022833"/>
    </source>
</evidence>
<protein>
    <recommendedName>
        <fullName evidence="5">SWIM-type domain-containing protein</fullName>
    </recommendedName>
</protein>
<dbReference type="SMART" id="SM00575">
    <property type="entry name" value="ZnF_PMZ"/>
    <property type="match status" value="1"/>
</dbReference>
<dbReference type="GO" id="GO:0008270">
    <property type="term" value="F:zinc ion binding"/>
    <property type="evidence" value="ECO:0007669"/>
    <property type="project" value="UniProtKB-KW"/>
</dbReference>
<dbReference type="OrthoDB" id="1412061at2759"/>
<dbReference type="Pfam" id="PF04434">
    <property type="entry name" value="SWIM"/>
    <property type="match status" value="1"/>
</dbReference>
<accession>A0A5C7HUS7</accession>
<dbReference type="InterPro" id="IPR007527">
    <property type="entry name" value="Znf_SWIM"/>
</dbReference>
<evidence type="ECO:0000259" key="5">
    <source>
        <dbReference type="PROSITE" id="PS50966"/>
    </source>
</evidence>
<keyword evidence="2 4" id="KW-0863">Zinc-finger</keyword>
<proteinExistence type="predicted"/>
<dbReference type="Proteomes" id="UP000323000">
    <property type="component" value="Chromosome 6"/>
</dbReference>
<dbReference type="PANTHER" id="PTHR31973">
    <property type="entry name" value="POLYPROTEIN, PUTATIVE-RELATED"/>
    <property type="match status" value="1"/>
</dbReference>
<evidence type="ECO:0000313" key="6">
    <source>
        <dbReference type="EMBL" id="TXG59922.1"/>
    </source>
</evidence>
<dbReference type="PANTHER" id="PTHR31973:SF197">
    <property type="entry name" value="SWIM-TYPE DOMAIN-CONTAINING PROTEIN"/>
    <property type="match status" value="1"/>
</dbReference>
<organism evidence="6 7">
    <name type="scientific">Acer yangbiense</name>
    <dbReference type="NCBI Taxonomy" id="1000413"/>
    <lineage>
        <taxon>Eukaryota</taxon>
        <taxon>Viridiplantae</taxon>
        <taxon>Streptophyta</taxon>
        <taxon>Embryophyta</taxon>
        <taxon>Tracheophyta</taxon>
        <taxon>Spermatophyta</taxon>
        <taxon>Magnoliopsida</taxon>
        <taxon>eudicotyledons</taxon>
        <taxon>Gunneridae</taxon>
        <taxon>Pentapetalae</taxon>
        <taxon>rosids</taxon>
        <taxon>malvids</taxon>
        <taxon>Sapindales</taxon>
        <taxon>Sapindaceae</taxon>
        <taxon>Hippocastanoideae</taxon>
        <taxon>Acereae</taxon>
        <taxon>Acer</taxon>
    </lineage>
</organism>
<evidence type="ECO:0000256" key="2">
    <source>
        <dbReference type="ARBA" id="ARBA00022771"/>
    </source>
</evidence>
<name>A0A5C7HUS7_9ROSI</name>
<dbReference type="AlphaFoldDB" id="A0A5C7HUS7"/>
<evidence type="ECO:0000256" key="1">
    <source>
        <dbReference type="ARBA" id="ARBA00022723"/>
    </source>
</evidence>
<dbReference type="EMBL" id="VAHF01000006">
    <property type="protein sequence ID" value="TXG59922.1"/>
    <property type="molecule type" value="Genomic_DNA"/>
</dbReference>